<dbReference type="Gene3D" id="3.90.1200.10">
    <property type="match status" value="2"/>
</dbReference>
<accession>L1KYB3</accession>
<comment type="caution">
    <text evidence="2">The sequence shown here is derived from an EMBL/GenBank/DDBJ whole genome shotgun (WGS) entry which is preliminary data.</text>
</comment>
<dbReference type="AlphaFoldDB" id="L1KYB3"/>
<dbReference type="PANTHER" id="PTHR40086:SF1">
    <property type="entry name" value="CELL CYCLE REGULATOR CCRZ"/>
    <property type="match status" value="1"/>
</dbReference>
<dbReference type="InterPro" id="IPR052077">
    <property type="entry name" value="CcrZ_PhaseVar_Mediator"/>
</dbReference>
<organism evidence="2 3">
    <name type="scientific">Streptomyces ipomoeae 91-03</name>
    <dbReference type="NCBI Taxonomy" id="698759"/>
    <lineage>
        <taxon>Bacteria</taxon>
        <taxon>Bacillati</taxon>
        <taxon>Actinomycetota</taxon>
        <taxon>Actinomycetes</taxon>
        <taxon>Kitasatosporales</taxon>
        <taxon>Streptomycetaceae</taxon>
        <taxon>Streptomyces</taxon>
    </lineage>
</organism>
<dbReference type="InterPro" id="IPR011009">
    <property type="entry name" value="Kinase-like_dom_sf"/>
</dbReference>
<dbReference type="Pfam" id="PF01636">
    <property type="entry name" value="APH"/>
    <property type="match status" value="1"/>
</dbReference>
<dbReference type="Proteomes" id="UP000010411">
    <property type="component" value="Unassembled WGS sequence"/>
</dbReference>
<dbReference type="GO" id="GO:0016740">
    <property type="term" value="F:transferase activity"/>
    <property type="evidence" value="ECO:0007669"/>
    <property type="project" value="UniProtKB-KW"/>
</dbReference>
<feature type="domain" description="Aminoglycoside phosphotransferase" evidence="1">
    <location>
        <begin position="304"/>
        <end position="531"/>
    </location>
</feature>
<gene>
    <name evidence="2" type="ORF">STRIP9103_04360</name>
</gene>
<sequence length="603" mass="66841">MIQGIGRFLAGLHQVRKESLPRLPADWPRNEKDSRAFLMVLARRTEARLRQANWTEIGGLLAVLGVPADGLRQFVDRIPSMARRPYGLLHTALGRDKVIVLDDSGAEGDGVGVVCVSWKSAAYGDPVYGLVRHIVSARYPERQWGEVIDAWADPMRRIRAMAVSGLARDHLHYVGFERARAAYIDVVRATRALGNSFDEAGLRSAAERLRGSLELAADPLRLVQVPTADEIERALCRWQIARLTQHDGTLPAKAFQVTWDERVPERKGFSRELGRLALIAEGAAPAEDVFKGTAHLNTVVSVPDFGRPVVVRRKAGSVPRLERGFLSEHAVLNAIERLNVRGAAGPRPDSPVKIQAPTVLALGYDHHCQFAIHTYEGPSGHSPEHPVHGLLPREADQLVDQLGALARVDLDGLSLDPAAGSDFYDWLCHNLVRLVDELPDESKQAASLRGLPDGPRLKQILGRFKVTARTPVLLHGDLNPWNLVRNGREGGLTIIDWEMAMIGDPLYDLVRHLHLTPTRPDIRNRMLDRWERTLPADCVEGWRKDQPVYRWIELVRSAYVDLDRLVTGAALDTPNVRRAIDTYPMTLAAATGSLGLPTRSTPS</sequence>
<name>L1KYB3_9ACTN</name>
<evidence type="ECO:0000313" key="2">
    <source>
        <dbReference type="EMBL" id="EKX65323.1"/>
    </source>
</evidence>
<reference evidence="2 3" key="1">
    <citation type="submission" date="2012-11" db="EMBL/GenBank/DDBJ databases">
        <authorList>
            <person name="Huguet-Tapia J.C."/>
            <person name="Durkin A.S."/>
            <person name="Pettis G.S."/>
            <person name="Badger J.H."/>
        </authorList>
    </citation>
    <scope>NUCLEOTIDE SEQUENCE [LARGE SCALE GENOMIC DNA]</scope>
    <source>
        <strain evidence="2 3">91-03</strain>
    </source>
</reference>
<dbReference type="SUPFAM" id="SSF56112">
    <property type="entry name" value="Protein kinase-like (PK-like)"/>
    <property type="match status" value="1"/>
</dbReference>
<dbReference type="EMBL" id="AEJC01000297">
    <property type="protein sequence ID" value="EKX65323.1"/>
    <property type="molecule type" value="Genomic_DNA"/>
</dbReference>
<dbReference type="InterPro" id="IPR002575">
    <property type="entry name" value="Aminoglycoside_PTrfase"/>
</dbReference>
<keyword evidence="2" id="KW-0808">Transferase</keyword>
<evidence type="ECO:0000259" key="1">
    <source>
        <dbReference type="Pfam" id="PF01636"/>
    </source>
</evidence>
<proteinExistence type="predicted"/>
<protein>
    <submittedName>
        <fullName evidence="2">Phosphotransferase enzyme family protein</fullName>
    </submittedName>
</protein>
<evidence type="ECO:0000313" key="3">
    <source>
        <dbReference type="Proteomes" id="UP000010411"/>
    </source>
</evidence>
<dbReference type="RefSeq" id="WP_009315407.1">
    <property type="nucleotide sequence ID" value="NZ_AEJC01000297.1"/>
</dbReference>
<dbReference type="PATRIC" id="fig|698759.3.peg.4068"/>
<keyword evidence="3" id="KW-1185">Reference proteome</keyword>
<dbReference type="OrthoDB" id="3454210at2"/>
<dbReference type="PANTHER" id="PTHR40086">
    <property type="entry name" value="PHOSPHOTRANSFERASE YTMP-RELATED"/>
    <property type="match status" value="1"/>
</dbReference>